<evidence type="ECO:0000256" key="2">
    <source>
        <dbReference type="SAM" id="SignalP"/>
    </source>
</evidence>
<dbReference type="Proteomes" id="UP000299102">
    <property type="component" value="Unassembled WGS sequence"/>
</dbReference>
<feature type="chain" id="PRO_5020028020" description="Secreted protein" evidence="2">
    <location>
        <begin position="23"/>
        <end position="85"/>
    </location>
</feature>
<keyword evidence="2" id="KW-0732">Signal</keyword>
<proteinExistence type="predicted"/>
<comment type="caution">
    <text evidence="3">The sequence shown here is derived from an EMBL/GenBank/DDBJ whole genome shotgun (WGS) entry which is preliminary data.</text>
</comment>
<evidence type="ECO:0008006" key="5">
    <source>
        <dbReference type="Google" id="ProtNLM"/>
    </source>
</evidence>
<keyword evidence="4" id="KW-1185">Reference proteome</keyword>
<accession>A0A4C1ZE66</accession>
<evidence type="ECO:0000313" key="4">
    <source>
        <dbReference type="Proteomes" id="UP000299102"/>
    </source>
</evidence>
<feature type="signal peptide" evidence="2">
    <location>
        <begin position="1"/>
        <end position="22"/>
    </location>
</feature>
<protein>
    <recommendedName>
        <fullName evidence="5">Secreted protein</fullName>
    </recommendedName>
</protein>
<dbReference type="EMBL" id="BGZK01001733">
    <property type="protein sequence ID" value="GBP85394.1"/>
    <property type="molecule type" value="Genomic_DNA"/>
</dbReference>
<evidence type="ECO:0000313" key="3">
    <source>
        <dbReference type="EMBL" id="GBP85394.1"/>
    </source>
</evidence>
<feature type="compositionally biased region" description="Low complexity" evidence="1">
    <location>
        <begin position="73"/>
        <end position="85"/>
    </location>
</feature>
<name>A0A4C1ZE66_EUMVA</name>
<feature type="compositionally biased region" description="Basic residues" evidence="1">
    <location>
        <begin position="52"/>
        <end position="67"/>
    </location>
</feature>
<organism evidence="3 4">
    <name type="scientific">Eumeta variegata</name>
    <name type="common">Bagworm moth</name>
    <name type="synonym">Eumeta japonica</name>
    <dbReference type="NCBI Taxonomy" id="151549"/>
    <lineage>
        <taxon>Eukaryota</taxon>
        <taxon>Metazoa</taxon>
        <taxon>Ecdysozoa</taxon>
        <taxon>Arthropoda</taxon>
        <taxon>Hexapoda</taxon>
        <taxon>Insecta</taxon>
        <taxon>Pterygota</taxon>
        <taxon>Neoptera</taxon>
        <taxon>Endopterygota</taxon>
        <taxon>Lepidoptera</taxon>
        <taxon>Glossata</taxon>
        <taxon>Ditrysia</taxon>
        <taxon>Tineoidea</taxon>
        <taxon>Psychidae</taxon>
        <taxon>Oiketicinae</taxon>
        <taxon>Eumeta</taxon>
    </lineage>
</organism>
<dbReference type="AlphaFoldDB" id="A0A4C1ZE66"/>
<feature type="region of interest" description="Disordered" evidence="1">
    <location>
        <begin position="20"/>
        <end position="85"/>
    </location>
</feature>
<feature type="compositionally biased region" description="Basic and acidic residues" evidence="1">
    <location>
        <begin position="40"/>
        <end position="51"/>
    </location>
</feature>
<reference evidence="3 4" key="1">
    <citation type="journal article" date="2019" name="Commun. Biol.">
        <title>The bagworm genome reveals a unique fibroin gene that provides high tensile strength.</title>
        <authorList>
            <person name="Kono N."/>
            <person name="Nakamura H."/>
            <person name="Ohtoshi R."/>
            <person name="Tomita M."/>
            <person name="Numata K."/>
            <person name="Arakawa K."/>
        </authorList>
    </citation>
    <scope>NUCLEOTIDE SEQUENCE [LARGE SCALE GENOMIC DNA]</scope>
</reference>
<gene>
    <name evidence="3" type="ORF">EVAR_62974_1</name>
</gene>
<sequence>MSHVRCGVLFLATLWRSRPAPAGGCRTVREQRDPTMSCASDRRDVASDNRGRHGRGAWRVGRTRRPRPPPPRAHVTPAGPQTGPR</sequence>
<evidence type="ECO:0000256" key="1">
    <source>
        <dbReference type="SAM" id="MobiDB-lite"/>
    </source>
</evidence>